<dbReference type="AlphaFoldDB" id="A0A444I7U0"/>
<dbReference type="Gene3D" id="3.30.559.10">
    <property type="entry name" value="Chloramphenicol acetyltransferase-like domain"/>
    <property type="match status" value="1"/>
</dbReference>
<dbReference type="InterPro" id="IPR023213">
    <property type="entry name" value="CAT-like_dom_sf"/>
</dbReference>
<evidence type="ECO:0000259" key="1">
    <source>
        <dbReference type="Pfam" id="PF00668"/>
    </source>
</evidence>
<sequence>MMYDDRIGTSLRALGPQERLMYYYSMRHPRHFCMIGRIAASRMAGDYRRAISAVQARHPLLRVAIKSDADGQPCFYLTRPSETELVQRNTISHWSGIVQAQLERNFDDDAALFRATVVFDEAGAELILTFHHAIADGMAAIIVLEDIVMALAGGVLRSGAVPPPIGIAEGKRMARTEPSLRYNPDFDTRKLLSIAGMPLWRDFQGDKVAVKTSALNRSVVAALRNVARKNRTTVNSAVCVAAAFSTAGVEQRGEVRVLSAIDLRPLLGLERTACAMGAIAGTIGIAPDSRIGFWEHASLHAEKLKHLRNPENSLQLSAALDETLAPGCDPELASGLLGGLNYDLVVSNLGDLGEVQQIGDVRLEAIWGPAGQGRLLDERFVGVVTFGSEMRLIEARPVHRLSILDDVVRMLTDACVL</sequence>
<evidence type="ECO:0000313" key="3">
    <source>
        <dbReference type="Proteomes" id="UP000283817"/>
    </source>
</evidence>
<dbReference type="EMBL" id="SBHX01000017">
    <property type="protein sequence ID" value="RWX34210.1"/>
    <property type="molecule type" value="Genomic_DNA"/>
</dbReference>
<feature type="domain" description="Condensation" evidence="1">
    <location>
        <begin position="48"/>
        <end position="148"/>
    </location>
</feature>
<dbReference type="Gene3D" id="3.30.559.30">
    <property type="entry name" value="Nonribosomal peptide synthetase, condensation domain"/>
    <property type="match status" value="1"/>
</dbReference>
<dbReference type="InterPro" id="IPR052058">
    <property type="entry name" value="Alcohol_O-acetyltransferase"/>
</dbReference>
<comment type="caution">
    <text evidence="2">The sequence shown here is derived from an EMBL/GenBank/DDBJ whole genome shotgun (WGS) entry which is preliminary data.</text>
</comment>
<reference evidence="2 3" key="1">
    <citation type="submission" date="2019-01" db="EMBL/GenBank/DDBJ databases">
        <title>RHIZO-ID as a novel technology for direct rhizobia identification.</title>
        <authorList>
            <person name="De Meyer S.E."/>
        </authorList>
    </citation>
    <scope>NUCLEOTIDE SEQUENCE [LARGE SCALE GENOMIC DNA]</scope>
    <source>
        <strain evidence="2 3">WSM448</strain>
    </source>
</reference>
<dbReference type="Proteomes" id="UP000283817">
    <property type="component" value="Unassembled WGS sequence"/>
</dbReference>
<accession>A0A444I7U0</accession>
<organism evidence="2 3">
    <name type="scientific">Rhizobium leguminosarum</name>
    <dbReference type="NCBI Taxonomy" id="384"/>
    <lineage>
        <taxon>Bacteria</taxon>
        <taxon>Pseudomonadati</taxon>
        <taxon>Pseudomonadota</taxon>
        <taxon>Alphaproteobacteria</taxon>
        <taxon>Hyphomicrobiales</taxon>
        <taxon>Rhizobiaceae</taxon>
        <taxon>Rhizobium/Agrobacterium group</taxon>
        <taxon>Rhizobium</taxon>
    </lineage>
</organism>
<gene>
    <name evidence="2" type="ORF">EHI47_07375</name>
</gene>
<proteinExistence type="predicted"/>
<dbReference type="SUPFAM" id="SSF52777">
    <property type="entry name" value="CoA-dependent acyltransferases"/>
    <property type="match status" value="2"/>
</dbReference>
<evidence type="ECO:0000313" key="2">
    <source>
        <dbReference type="EMBL" id="RWX34210.1"/>
    </source>
</evidence>
<protein>
    <recommendedName>
        <fullName evidence="1">Condensation domain-containing protein</fullName>
    </recommendedName>
</protein>
<dbReference type="Pfam" id="PF00668">
    <property type="entry name" value="Condensation"/>
    <property type="match status" value="1"/>
</dbReference>
<dbReference type="InterPro" id="IPR001242">
    <property type="entry name" value="Condensation_dom"/>
</dbReference>
<name>A0A444I7U0_RHILE</name>
<dbReference type="PANTHER" id="PTHR28037">
    <property type="entry name" value="ALCOHOL O-ACETYLTRANSFERASE 1-RELATED"/>
    <property type="match status" value="1"/>
</dbReference>
<dbReference type="GO" id="GO:0003824">
    <property type="term" value="F:catalytic activity"/>
    <property type="evidence" value="ECO:0007669"/>
    <property type="project" value="InterPro"/>
</dbReference>
<dbReference type="PANTHER" id="PTHR28037:SF1">
    <property type="entry name" value="ALCOHOL O-ACETYLTRANSFERASE 1-RELATED"/>
    <property type="match status" value="1"/>
</dbReference>